<dbReference type="NCBIfam" id="NF033504">
    <property type="entry name" value="Ni_dep_LarA"/>
    <property type="match status" value="1"/>
</dbReference>
<dbReference type="Gene3D" id="3.40.50.11440">
    <property type="match status" value="1"/>
</dbReference>
<evidence type="ECO:0000259" key="1">
    <source>
        <dbReference type="Pfam" id="PF09861"/>
    </source>
</evidence>
<dbReference type="Proteomes" id="UP000443070">
    <property type="component" value="Unassembled WGS sequence"/>
</dbReference>
<evidence type="ECO:0000313" key="6">
    <source>
        <dbReference type="Proteomes" id="UP000484547"/>
    </source>
</evidence>
<dbReference type="AlphaFoldDB" id="A0A7X3BVD0"/>
<dbReference type="GO" id="GO:0050043">
    <property type="term" value="F:lactate racemase activity"/>
    <property type="evidence" value="ECO:0007669"/>
    <property type="project" value="InterPro"/>
</dbReference>
<dbReference type="InterPro" id="IPR048520">
    <property type="entry name" value="LarA_C"/>
</dbReference>
<proteinExistence type="predicted"/>
<dbReference type="EMBL" id="WNBM01000001">
    <property type="protein sequence ID" value="MTT75466.1"/>
    <property type="molecule type" value="Genomic_DNA"/>
</dbReference>
<dbReference type="EMBL" id="WNBW01000008">
    <property type="protein sequence ID" value="MTU04593.1"/>
    <property type="molecule type" value="Genomic_DNA"/>
</dbReference>
<sequence>MEVKKYQLPYGNGFQEVTLPEEKVLYDIHGNKADVQEDIAAATLAAVRCPIASQPLQKVVRKGDKVAVIVSDVTRLVRTAEFLPVIISEINVAGVPDEDITIIVATGTHRAHTHDEDIAVCGKDIVKRIKIHQHDSRNNEELTDLGVTSFGTPILIDSYVAEADKVIITGAVSLHPMAGFGGGRKAVMPGVSGHATIMHNHAIALAPKVGDGCNPLCETGILEGNPLHEDMVEVTKKLDPAFLVNMVFTPEGKLHEVVAGHWYKAWEKGCKDLVAMAGVPIKELADVVFASAGGSPKDMNLYQSCKAHMNAVFAVKKGGIMILTLECPDIKEPAIFTDWFSKSDVLQFEKDVRADFSIPAFVAFKTRCIVNSLTTYLVTKPENFEFVRQTGQIPVASLEEAWLLAQQELAKQGKDDYKITIMGHASATMPVLEA</sequence>
<feature type="domain" description="Lactate racemase C-terminal" evidence="2">
    <location>
        <begin position="284"/>
        <end position="422"/>
    </location>
</feature>
<gene>
    <name evidence="3" type="primary">larA</name>
    <name evidence="3" type="ORF">GMD11_04155</name>
    <name evidence="4" type="ORF">GMD18_09300</name>
</gene>
<evidence type="ECO:0000313" key="4">
    <source>
        <dbReference type="EMBL" id="MTU04593.1"/>
    </source>
</evidence>
<dbReference type="InterPro" id="IPR047926">
    <property type="entry name" value="Ni_dep_LarA"/>
</dbReference>
<dbReference type="PANTHER" id="PTHR33171:SF17">
    <property type="entry name" value="LARA-LIKE N-TERMINAL DOMAIN-CONTAINING PROTEIN"/>
    <property type="match status" value="1"/>
</dbReference>
<dbReference type="Pfam" id="PF21113">
    <property type="entry name" value="LarA_C"/>
    <property type="match status" value="1"/>
</dbReference>
<name>A0A7X3BVD0_9FIRM</name>
<keyword evidence="5" id="KW-1185">Reference proteome</keyword>
<dbReference type="Pfam" id="PF09861">
    <property type="entry name" value="Lar_N"/>
    <property type="match status" value="1"/>
</dbReference>
<reference evidence="5 6" key="1">
    <citation type="journal article" date="2019" name="Nat. Med.">
        <title>A library of human gut bacterial isolates paired with longitudinal multiomics data enables mechanistic microbiome research.</title>
        <authorList>
            <person name="Poyet M."/>
            <person name="Groussin M."/>
            <person name="Gibbons S.M."/>
            <person name="Avila-Pacheco J."/>
            <person name="Jiang X."/>
            <person name="Kearney S.M."/>
            <person name="Perrotta A.R."/>
            <person name="Berdy B."/>
            <person name="Zhao S."/>
            <person name="Lieberman T.D."/>
            <person name="Swanson P.K."/>
            <person name="Smith M."/>
            <person name="Roesemann S."/>
            <person name="Alexander J.E."/>
            <person name="Rich S.A."/>
            <person name="Livny J."/>
            <person name="Vlamakis H."/>
            <person name="Clish C."/>
            <person name="Bullock K."/>
            <person name="Deik A."/>
            <person name="Scott J."/>
            <person name="Pierce K.A."/>
            <person name="Xavier R.J."/>
            <person name="Alm E.J."/>
        </authorList>
    </citation>
    <scope>NUCLEOTIDE SEQUENCE [LARGE SCALE GENOMIC DNA]</scope>
    <source>
        <strain evidence="3 6">BIOML-A13</strain>
        <strain evidence="4 5">BIOML-A3</strain>
    </source>
</reference>
<evidence type="ECO:0000259" key="2">
    <source>
        <dbReference type="Pfam" id="PF21113"/>
    </source>
</evidence>
<evidence type="ECO:0000313" key="3">
    <source>
        <dbReference type="EMBL" id="MTT75466.1"/>
    </source>
</evidence>
<evidence type="ECO:0000313" key="5">
    <source>
        <dbReference type="Proteomes" id="UP000443070"/>
    </source>
</evidence>
<feature type="domain" description="LarA-like N-terminal" evidence="1">
    <location>
        <begin position="10"/>
        <end position="206"/>
    </location>
</feature>
<dbReference type="PANTHER" id="PTHR33171">
    <property type="entry name" value="LAR_N DOMAIN-CONTAINING PROTEIN"/>
    <property type="match status" value="1"/>
</dbReference>
<comment type="caution">
    <text evidence="3">The sequence shown here is derived from an EMBL/GenBank/DDBJ whole genome shotgun (WGS) entry which is preliminary data.</text>
</comment>
<dbReference type="InterPro" id="IPR048068">
    <property type="entry name" value="LarA-like"/>
</dbReference>
<dbReference type="Gene3D" id="3.90.226.30">
    <property type="match status" value="1"/>
</dbReference>
<dbReference type="InterPro" id="IPR018657">
    <property type="entry name" value="LarA-like_N"/>
</dbReference>
<organism evidence="3 6">
    <name type="scientific">Phascolarctobacterium faecium</name>
    <dbReference type="NCBI Taxonomy" id="33025"/>
    <lineage>
        <taxon>Bacteria</taxon>
        <taxon>Bacillati</taxon>
        <taxon>Bacillota</taxon>
        <taxon>Negativicutes</taxon>
        <taxon>Acidaminococcales</taxon>
        <taxon>Acidaminococcaceae</taxon>
        <taxon>Phascolarctobacterium</taxon>
    </lineage>
</organism>
<protein>
    <submittedName>
        <fullName evidence="3">Nickel-dependent lactate racemase</fullName>
    </submittedName>
</protein>
<dbReference type="InterPro" id="IPR043166">
    <property type="entry name" value="LarA-like_C"/>
</dbReference>
<accession>A0A7X3BVD0</accession>
<dbReference type="Proteomes" id="UP000484547">
    <property type="component" value="Unassembled WGS sequence"/>
</dbReference>